<protein>
    <submittedName>
        <fullName evidence="2">Uncharacterized protein</fullName>
    </submittedName>
</protein>
<dbReference type="RefSeq" id="WP_009677447.1">
    <property type="nucleotide sequence ID" value="NZ_AEUD01000001.1"/>
</dbReference>
<proteinExistence type="predicted"/>
<feature type="transmembrane region" description="Helical" evidence="1">
    <location>
        <begin position="36"/>
        <end position="58"/>
    </location>
</feature>
<evidence type="ECO:0000313" key="3">
    <source>
        <dbReference type="Proteomes" id="UP000035065"/>
    </source>
</evidence>
<dbReference type="STRING" id="644548.SCNU_00850"/>
<name>F1YEP9_9ACTN</name>
<feature type="transmembrane region" description="Helical" evidence="1">
    <location>
        <begin position="6"/>
        <end position="29"/>
    </location>
</feature>
<dbReference type="EMBL" id="AEUD01000001">
    <property type="protein sequence ID" value="EGD56882.1"/>
    <property type="molecule type" value="Genomic_DNA"/>
</dbReference>
<keyword evidence="3" id="KW-1185">Reference proteome</keyword>
<evidence type="ECO:0000256" key="1">
    <source>
        <dbReference type="SAM" id="Phobius"/>
    </source>
</evidence>
<reference evidence="2 3" key="1">
    <citation type="journal article" date="2011" name="J. Bacteriol.">
        <title>Draft Genome Sequence of Gordonia neofelifaecis NRRL B-59395, a Cholesterol-Degrading Actinomycete.</title>
        <authorList>
            <person name="Ge F."/>
            <person name="Li W."/>
            <person name="Chen G."/>
            <person name="Liu Y."/>
            <person name="Zhang G."/>
            <person name="Yong B."/>
            <person name="Wang Q."/>
            <person name="Wang N."/>
            <person name="Huang Z."/>
            <person name="Li W."/>
            <person name="Wang J."/>
            <person name="Wu C."/>
            <person name="Xie Q."/>
            <person name="Liu G."/>
        </authorList>
    </citation>
    <scope>NUCLEOTIDE SEQUENCE [LARGE SCALE GENOMIC DNA]</scope>
    <source>
        <strain evidence="2 3">NRRL B-59395</strain>
    </source>
</reference>
<sequence length="123" mass="12526">MTAIYVWTLAAVMFVLELAMVGVLGYAGLVLAGRGLFGWPAAAGAVIAVALVWALFAAPAATFDIGLVKAVVKVALFAAAAVVLWQVAHRPDLAAAFAVLALVVNIAAVLPPYSTYGGFDVPA</sequence>
<organism evidence="2 3">
    <name type="scientific">Gordonia neofelifaecis NRRL B-59395</name>
    <dbReference type="NCBI Taxonomy" id="644548"/>
    <lineage>
        <taxon>Bacteria</taxon>
        <taxon>Bacillati</taxon>
        <taxon>Actinomycetota</taxon>
        <taxon>Actinomycetes</taxon>
        <taxon>Mycobacteriales</taxon>
        <taxon>Gordoniaceae</taxon>
        <taxon>Gordonia</taxon>
    </lineage>
</organism>
<feature type="transmembrane region" description="Helical" evidence="1">
    <location>
        <begin position="95"/>
        <end position="113"/>
    </location>
</feature>
<evidence type="ECO:0000313" key="2">
    <source>
        <dbReference type="EMBL" id="EGD56882.1"/>
    </source>
</evidence>
<comment type="caution">
    <text evidence="2">The sequence shown here is derived from an EMBL/GenBank/DDBJ whole genome shotgun (WGS) entry which is preliminary data.</text>
</comment>
<dbReference type="Pfam" id="PF10823">
    <property type="entry name" value="DUF2568"/>
    <property type="match status" value="1"/>
</dbReference>
<dbReference type="eggNOG" id="ENOG5031WAQ">
    <property type="taxonomic scope" value="Bacteria"/>
</dbReference>
<accession>F1YEP9</accession>
<keyword evidence="1" id="KW-0472">Membrane</keyword>
<dbReference type="AlphaFoldDB" id="F1YEP9"/>
<gene>
    <name evidence="2" type="ORF">SCNU_00850</name>
</gene>
<feature type="transmembrane region" description="Helical" evidence="1">
    <location>
        <begin position="70"/>
        <end position="88"/>
    </location>
</feature>
<dbReference type="InterPro" id="IPR021214">
    <property type="entry name" value="DUF2568"/>
</dbReference>
<dbReference type="Proteomes" id="UP000035065">
    <property type="component" value="Unassembled WGS sequence"/>
</dbReference>
<keyword evidence="1" id="KW-1133">Transmembrane helix</keyword>
<keyword evidence="1" id="KW-0812">Transmembrane</keyword>